<dbReference type="AlphaFoldDB" id="A0A5Q6RJY1"/>
<organism evidence="2 3">
    <name type="scientific">Mumia zhuanghuii</name>
    <dbReference type="NCBI Taxonomy" id="2585211"/>
    <lineage>
        <taxon>Bacteria</taxon>
        <taxon>Bacillati</taxon>
        <taxon>Actinomycetota</taxon>
        <taxon>Actinomycetes</taxon>
        <taxon>Propionibacteriales</taxon>
        <taxon>Nocardioidaceae</taxon>
        <taxon>Mumia</taxon>
    </lineage>
</organism>
<dbReference type="EMBL" id="VDFQ02000007">
    <property type="protein sequence ID" value="KAA1418394.1"/>
    <property type="molecule type" value="Genomic_DNA"/>
</dbReference>
<dbReference type="Proteomes" id="UP000307768">
    <property type="component" value="Unassembled WGS sequence"/>
</dbReference>
<evidence type="ECO:0000256" key="1">
    <source>
        <dbReference type="SAM" id="MobiDB-lite"/>
    </source>
</evidence>
<proteinExistence type="predicted"/>
<evidence type="ECO:0000313" key="2">
    <source>
        <dbReference type="EMBL" id="KAA1418394.1"/>
    </source>
</evidence>
<comment type="caution">
    <text evidence="2">The sequence shown here is derived from an EMBL/GenBank/DDBJ whole genome shotgun (WGS) entry which is preliminary data.</text>
</comment>
<protein>
    <submittedName>
        <fullName evidence="2">Uncharacterized protein</fullName>
    </submittedName>
</protein>
<evidence type="ECO:0000313" key="3">
    <source>
        <dbReference type="Proteomes" id="UP000307768"/>
    </source>
</evidence>
<sequence length="106" mass="11713">MTRRCAHPSTYAGCETKEERRGCVSQQGDAGRGDEHRVGTAVRSGAHRRHVRDRVDRVRRHLADRPVVPPPRGSGACRGEHSRAWRAPGRRARRLARAVAAVAHPG</sequence>
<feature type="region of interest" description="Disordered" evidence="1">
    <location>
        <begin position="1"/>
        <end position="90"/>
    </location>
</feature>
<feature type="compositionally biased region" description="Basic and acidic residues" evidence="1">
    <location>
        <begin position="53"/>
        <end position="64"/>
    </location>
</feature>
<name>A0A5Q6RJY1_9ACTN</name>
<gene>
    <name evidence="2" type="ORF">FE697_021490</name>
</gene>
<accession>A0A5Q6RJY1</accession>
<reference evidence="2 3" key="1">
    <citation type="submission" date="2019-09" db="EMBL/GenBank/DDBJ databases">
        <title>Mumia zhuanghuii sp. nov. isolated from the intestinal contents of plateau pika (Ochotona curzoniae) in the Qinghai-Tibet plateau of China.</title>
        <authorList>
            <person name="Tian Z."/>
        </authorList>
    </citation>
    <scope>NUCLEOTIDE SEQUENCE [LARGE SCALE GENOMIC DNA]</scope>
    <source>
        <strain evidence="3">350</strain>
    </source>
</reference>